<keyword evidence="7 12" id="KW-1133">Transmembrane helix</keyword>
<dbReference type="InterPro" id="IPR024791">
    <property type="entry name" value="Cyt_c/ubiquinol_Oxase_su3"/>
</dbReference>
<dbReference type="InterPro" id="IPR000298">
    <property type="entry name" value="Cyt_c_oxidase-like_su3"/>
</dbReference>
<dbReference type="GO" id="GO:0004129">
    <property type="term" value="F:cytochrome-c oxidase activity"/>
    <property type="evidence" value="ECO:0007669"/>
    <property type="project" value="UniProtKB-EC"/>
</dbReference>
<feature type="transmembrane region" description="Helical" evidence="12">
    <location>
        <begin position="241"/>
        <end position="261"/>
    </location>
</feature>
<evidence type="ECO:0000256" key="5">
    <source>
        <dbReference type="ARBA" id="ARBA00022692"/>
    </source>
</evidence>
<dbReference type="FunFam" id="1.20.120.80:FF:000002">
    <property type="entry name" value="Cytochrome c oxidase subunit 3"/>
    <property type="match status" value="1"/>
</dbReference>
<dbReference type="KEGG" id="peg:E5R92_05640"/>
<evidence type="ECO:0000313" key="15">
    <source>
        <dbReference type="Proteomes" id="UP000501094"/>
    </source>
</evidence>
<comment type="subcellular location">
    <subcellularLocation>
        <location evidence="11">Cell membrane</location>
        <topology evidence="11">Multi-pass membrane protein</topology>
    </subcellularLocation>
    <subcellularLocation>
        <location evidence="1">Membrane</location>
        <topology evidence="1">Multi-pass membrane protein</topology>
    </subcellularLocation>
</comment>
<dbReference type="RefSeq" id="WP_168607122.1">
    <property type="nucleotide sequence ID" value="NZ_CP038852.1"/>
</dbReference>
<accession>A0A6H1Q4H8</accession>
<evidence type="ECO:0000256" key="8">
    <source>
        <dbReference type="ARBA" id="ARBA00023136"/>
    </source>
</evidence>
<evidence type="ECO:0000256" key="7">
    <source>
        <dbReference type="ARBA" id="ARBA00022989"/>
    </source>
</evidence>
<proteinExistence type="inferred from homology"/>
<gene>
    <name evidence="14" type="ORF">E5R92_05640</name>
</gene>
<keyword evidence="15" id="KW-1185">Reference proteome</keyword>
<evidence type="ECO:0000256" key="11">
    <source>
        <dbReference type="RuleBase" id="RU003376"/>
    </source>
</evidence>
<dbReference type="Pfam" id="PF00510">
    <property type="entry name" value="COX3"/>
    <property type="match status" value="1"/>
</dbReference>
<dbReference type="EC" id="7.1.1.9" evidence="3"/>
<evidence type="ECO:0000256" key="6">
    <source>
        <dbReference type="ARBA" id="ARBA00022967"/>
    </source>
</evidence>
<feature type="transmembrane region" description="Helical" evidence="12">
    <location>
        <begin position="159"/>
        <end position="177"/>
    </location>
</feature>
<dbReference type="GO" id="GO:0019646">
    <property type="term" value="P:aerobic electron transport chain"/>
    <property type="evidence" value="ECO:0007669"/>
    <property type="project" value="InterPro"/>
</dbReference>
<feature type="transmembrane region" description="Helical" evidence="12">
    <location>
        <begin position="128"/>
        <end position="147"/>
    </location>
</feature>
<evidence type="ECO:0000256" key="1">
    <source>
        <dbReference type="ARBA" id="ARBA00004141"/>
    </source>
</evidence>
<dbReference type="InterPro" id="IPR013833">
    <property type="entry name" value="Cyt_c_oxidase_su3_a-hlx"/>
</dbReference>
<protein>
    <recommendedName>
        <fullName evidence="4">Cytochrome c oxidase subunit 3</fullName>
        <ecNumber evidence="3">7.1.1.9</ecNumber>
    </recommendedName>
    <alternativeName>
        <fullName evidence="9">Cytochrome aa3 subunit 3</fullName>
    </alternativeName>
    <alternativeName>
        <fullName evidence="10">Cytochrome c oxidase polypeptide III</fullName>
    </alternativeName>
</protein>
<keyword evidence="8 12" id="KW-0472">Membrane</keyword>
<name>A0A6H1Q4H8_9PROT</name>
<comment type="similarity">
    <text evidence="2 11">Belongs to the cytochrome c oxidase subunit 3 family.</text>
</comment>
<dbReference type="Proteomes" id="UP000501094">
    <property type="component" value="Chromosome"/>
</dbReference>
<evidence type="ECO:0000259" key="13">
    <source>
        <dbReference type="PROSITE" id="PS50253"/>
    </source>
</evidence>
<keyword evidence="6" id="KW-1278">Translocase</keyword>
<feature type="transmembrane region" description="Helical" evidence="12">
    <location>
        <begin position="17"/>
        <end position="36"/>
    </location>
</feature>
<organism evidence="14 15">
    <name type="scientific">Candidatus Pelagibacter giovannonii</name>
    <dbReference type="NCBI Taxonomy" id="2563896"/>
    <lineage>
        <taxon>Bacteria</taxon>
        <taxon>Pseudomonadati</taxon>
        <taxon>Pseudomonadota</taxon>
        <taxon>Alphaproteobacteria</taxon>
        <taxon>Candidatus Pelagibacterales</taxon>
        <taxon>Candidatus Pelagibacteraceae</taxon>
        <taxon>Candidatus Pelagibacter</taxon>
    </lineage>
</organism>
<evidence type="ECO:0000256" key="12">
    <source>
        <dbReference type="SAM" id="Phobius"/>
    </source>
</evidence>
<dbReference type="SUPFAM" id="SSF81452">
    <property type="entry name" value="Cytochrome c oxidase subunit III-like"/>
    <property type="match status" value="1"/>
</dbReference>
<evidence type="ECO:0000256" key="4">
    <source>
        <dbReference type="ARBA" id="ARBA00015944"/>
    </source>
</evidence>
<dbReference type="AlphaFoldDB" id="A0A6H1Q4H8"/>
<evidence type="ECO:0000313" key="14">
    <source>
        <dbReference type="EMBL" id="QIZ21263.1"/>
    </source>
</evidence>
<evidence type="ECO:0000256" key="10">
    <source>
        <dbReference type="ARBA" id="ARBA00031625"/>
    </source>
</evidence>
<feature type="transmembrane region" description="Helical" evidence="12">
    <location>
        <begin position="197"/>
        <end position="220"/>
    </location>
</feature>
<dbReference type="CDD" id="cd01665">
    <property type="entry name" value="Cyt_c_Oxidase_III"/>
    <property type="match status" value="1"/>
</dbReference>
<dbReference type="InterPro" id="IPR035973">
    <property type="entry name" value="Cyt_c_oxidase_su3-like_sf"/>
</dbReference>
<dbReference type="Gene3D" id="1.20.120.80">
    <property type="entry name" value="Cytochrome c oxidase, subunit III, four-helix bundle"/>
    <property type="match status" value="1"/>
</dbReference>
<dbReference type="PANTHER" id="PTHR11403">
    <property type="entry name" value="CYTOCHROME C OXIDASE SUBUNIT III"/>
    <property type="match status" value="1"/>
</dbReference>
<feature type="domain" description="Heme-copper oxidase subunit III family profile" evidence="13">
    <location>
        <begin position="5"/>
        <end position="262"/>
    </location>
</feature>
<evidence type="ECO:0000256" key="3">
    <source>
        <dbReference type="ARBA" id="ARBA00012949"/>
    </source>
</evidence>
<dbReference type="EMBL" id="CP038852">
    <property type="protein sequence ID" value="QIZ21263.1"/>
    <property type="molecule type" value="Genomic_DNA"/>
</dbReference>
<keyword evidence="5 11" id="KW-0812">Transmembrane</keyword>
<sequence length="262" mass="30167">MTAEKKHDYHLVDPSPWPIYVSFSCLVLAIGSVYYLHSEVSWGMYLGLALLLYGTYMWFRDVVIEAEHQGHHTPVVQIHHRYGMTLFIASEVMFFVAWFWAYFDASLFPSLAIGGIWPPEDIVTFDPWDIPLINTLILLLSGTTVTWSHHALLEGDRKSFIQGLVLTVILGFSFSLLQVYEYQHATFDFAGNIYGSVFYMATGFHGFHVIIGTIFLAVCLMRARKGHFTEEHHFGFEAAAWYWHFVDVVWLFLFAAIYIWGS</sequence>
<dbReference type="Gene3D" id="1.10.287.70">
    <property type="match status" value="1"/>
</dbReference>
<dbReference type="PANTHER" id="PTHR11403:SF7">
    <property type="entry name" value="CYTOCHROME C OXIDASE SUBUNIT 3"/>
    <property type="match status" value="1"/>
</dbReference>
<evidence type="ECO:0000256" key="9">
    <source>
        <dbReference type="ARBA" id="ARBA00031400"/>
    </source>
</evidence>
<reference evidence="14 15" key="1">
    <citation type="journal article" date="2020" name="Nat. Microbiol.">
        <title>Lysogenic host-virus interactions in SAR11 marine bacteria.</title>
        <authorList>
            <person name="Morris R.M."/>
            <person name="Cain K.R."/>
            <person name="Hvorecny K.L."/>
            <person name="Kollman J.M."/>
        </authorList>
    </citation>
    <scope>NUCLEOTIDE SEQUENCE [LARGE SCALE GENOMIC DNA]</scope>
    <source>
        <strain evidence="14 15">NP1</strain>
    </source>
</reference>
<dbReference type="PROSITE" id="PS51257">
    <property type="entry name" value="PROKAR_LIPOPROTEIN"/>
    <property type="match status" value="1"/>
</dbReference>
<dbReference type="GO" id="GO:0005886">
    <property type="term" value="C:plasma membrane"/>
    <property type="evidence" value="ECO:0007669"/>
    <property type="project" value="UniProtKB-SubCell"/>
</dbReference>
<feature type="transmembrane region" description="Helical" evidence="12">
    <location>
        <begin position="42"/>
        <end position="59"/>
    </location>
</feature>
<dbReference type="PROSITE" id="PS50253">
    <property type="entry name" value="COX3"/>
    <property type="match status" value="1"/>
</dbReference>
<dbReference type="InterPro" id="IPR033945">
    <property type="entry name" value="Cyt_c_oxase_su3_dom"/>
</dbReference>
<evidence type="ECO:0000256" key="2">
    <source>
        <dbReference type="ARBA" id="ARBA00010581"/>
    </source>
</evidence>